<organism evidence="1">
    <name type="scientific">Vibrio vulnificus</name>
    <dbReference type="NCBI Taxonomy" id="672"/>
    <lineage>
        <taxon>Bacteria</taxon>
        <taxon>Pseudomonadati</taxon>
        <taxon>Pseudomonadota</taxon>
        <taxon>Gammaproteobacteria</taxon>
        <taxon>Vibrionales</taxon>
        <taxon>Vibrionaceae</taxon>
        <taxon>Vibrio</taxon>
    </lineage>
</organism>
<proteinExistence type="predicted"/>
<reference evidence="1" key="1">
    <citation type="submission" date="2011-01" db="EMBL/GenBank/DDBJ databases">
        <title>Evolutionary Significance of Chromosomal Super-Integrons in Vibrio vulnificus Strains.</title>
        <authorList>
            <person name="Shu H.Y."/>
            <person name="Wu K.M."/>
            <person name="Liu T.T."/>
            <person name="Liu Y.M."/>
            <person name="Liao T.L."/>
            <person name="Hor L.I."/>
            <person name="Tsai S.F."/>
            <person name="Chen C.Y."/>
        </authorList>
    </citation>
    <scope>NUCLEOTIDE SEQUENCE</scope>
    <source>
        <strain evidence="1">CG021</strain>
    </source>
</reference>
<sequence>MRQLSEFLTPTNWSPENSALLSQLADETKIRKPRKQRKNATN</sequence>
<dbReference type="EMBL" id="AB609752">
    <property type="protein sequence ID" value="BBE39054.1"/>
    <property type="molecule type" value="Genomic_DNA"/>
</dbReference>
<accession>A0A6S4Q7K2</accession>
<protein>
    <submittedName>
        <fullName evidence="1">Uncharacterized protein</fullName>
    </submittedName>
</protein>
<name>A0A6S4Q7K2_VIBVL</name>
<dbReference type="AlphaFoldDB" id="A0A6S4Q7K2"/>
<evidence type="ECO:0000313" key="1">
    <source>
        <dbReference type="EMBL" id="BBE39054.1"/>
    </source>
</evidence>